<gene>
    <name evidence="2" type="ORF">HPB51_008389</name>
</gene>
<keyword evidence="3" id="KW-1185">Reference proteome</keyword>
<dbReference type="EMBL" id="JABSTU010000007">
    <property type="protein sequence ID" value="KAH8025474.1"/>
    <property type="molecule type" value="Genomic_DNA"/>
</dbReference>
<evidence type="ECO:0000313" key="3">
    <source>
        <dbReference type="Proteomes" id="UP000821866"/>
    </source>
</evidence>
<name>A0A9J6DUH9_RHIMP</name>
<comment type="caution">
    <text evidence="2">The sequence shown here is derived from an EMBL/GenBank/DDBJ whole genome shotgun (WGS) entry which is preliminary data.</text>
</comment>
<dbReference type="AlphaFoldDB" id="A0A9J6DUH9"/>
<proteinExistence type="predicted"/>
<reference evidence="2" key="1">
    <citation type="journal article" date="2020" name="Cell">
        <title>Large-Scale Comparative Analyses of Tick Genomes Elucidate Their Genetic Diversity and Vector Capacities.</title>
        <authorList>
            <consortium name="Tick Genome and Microbiome Consortium (TIGMIC)"/>
            <person name="Jia N."/>
            <person name="Wang J."/>
            <person name="Shi W."/>
            <person name="Du L."/>
            <person name="Sun Y."/>
            <person name="Zhan W."/>
            <person name="Jiang J.F."/>
            <person name="Wang Q."/>
            <person name="Zhang B."/>
            <person name="Ji P."/>
            <person name="Bell-Sakyi L."/>
            <person name="Cui X.M."/>
            <person name="Yuan T.T."/>
            <person name="Jiang B.G."/>
            <person name="Yang W.F."/>
            <person name="Lam T.T."/>
            <person name="Chang Q.C."/>
            <person name="Ding S.J."/>
            <person name="Wang X.J."/>
            <person name="Zhu J.G."/>
            <person name="Ruan X.D."/>
            <person name="Zhao L."/>
            <person name="Wei J.T."/>
            <person name="Ye R.Z."/>
            <person name="Que T.C."/>
            <person name="Du C.H."/>
            <person name="Zhou Y.H."/>
            <person name="Cheng J.X."/>
            <person name="Dai P.F."/>
            <person name="Guo W.B."/>
            <person name="Han X.H."/>
            <person name="Huang E.J."/>
            <person name="Li L.F."/>
            <person name="Wei W."/>
            <person name="Gao Y.C."/>
            <person name="Liu J.Z."/>
            <person name="Shao H.Z."/>
            <person name="Wang X."/>
            <person name="Wang C.C."/>
            <person name="Yang T.C."/>
            <person name="Huo Q.B."/>
            <person name="Li W."/>
            <person name="Chen H.Y."/>
            <person name="Chen S.E."/>
            <person name="Zhou L.G."/>
            <person name="Ni X.B."/>
            <person name="Tian J.H."/>
            <person name="Sheng Y."/>
            <person name="Liu T."/>
            <person name="Pan Y.S."/>
            <person name="Xia L.Y."/>
            <person name="Li J."/>
            <person name="Zhao F."/>
            <person name="Cao W.C."/>
        </authorList>
    </citation>
    <scope>NUCLEOTIDE SEQUENCE</scope>
    <source>
        <strain evidence="2">Rmic-2018</strain>
    </source>
</reference>
<accession>A0A9J6DUH9</accession>
<evidence type="ECO:0000313" key="2">
    <source>
        <dbReference type="EMBL" id="KAH8025474.1"/>
    </source>
</evidence>
<evidence type="ECO:0000256" key="1">
    <source>
        <dbReference type="SAM" id="MobiDB-lite"/>
    </source>
</evidence>
<feature type="compositionally biased region" description="Polar residues" evidence="1">
    <location>
        <begin position="131"/>
        <end position="141"/>
    </location>
</feature>
<sequence>MPTGNTKNDPQYARRSFCARDAESVARDARVRPSSRATELIAAAARSSYNCTKDQASIHTFHQTDIKWLVFHSQGGLDLTTLQPRYLLAALMEAAELADRPIYADPSDSPHQQHLHSVCARPQKRVDHTIPDSNAHCTEQPANLRDGHSKSYNRPTWNDKLKTPKGTIIQVSNKSPAPDPRDEELRARRVEGPPPLTSWEEWETLLRSTDPPKQKTTTDQATHVMQLHELMNA</sequence>
<reference evidence="2" key="2">
    <citation type="submission" date="2021-09" db="EMBL/GenBank/DDBJ databases">
        <authorList>
            <person name="Jia N."/>
            <person name="Wang J."/>
            <person name="Shi W."/>
            <person name="Du L."/>
            <person name="Sun Y."/>
            <person name="Zhan W."/>
            <person name="Jiang J."/>
            <person name="Wang Q."/>
            <person name="Zhang B."/>
            <person name="Ji P."/>
            <person name="Sakyi L.B."/>
            <person name="Cui X."/>
            <person name="Yuan T."/>
            <person name="Jiang B."/>
            <person name="Yang W."/>
            <person name="Lam T.T.-Y."/>
            <person name="Chang Q."/>
            <person name="Ding S."/>
            <person name="Wang X."/>
            <person name="Zhu J."/>
            <person name="Ruan X."/>
            <person name="Zhao L."/>
            <person name="Wei J."/>
            <person name="Que T."/>
            <person name="Du C."/>
            <person name="Cheng J."/>
            <person name="Dai P."/>
            <person name="Han X."/>
            <person name="Huang E."/>
            <person name="Gao Y."/>
            <person name="Liu J."/>
            <person name="Shao H."/>
            <person name="Ye R."/>
            <person name="Li L."/>
            <person name="Wei W."/>
            <person name="Wang X."/>
            <person name="Wang C."/>
            <person name="Huo Q."/>
            <person name="Li W."/>
            <person name="Guo W."/>
            <person name="Chen H."/>
            <person name="Chen S."/>
            <person name="Zhou L."/>
            <person name="Zhou L."/>
            <person name="Ni X."/>
            <person name="Tian J."/>
            <person name="Zhou Y."/>
            <person name="Sheng Y."/>
            <person name="Liu T."/>
            <person name="Pan Y."/>
            <person name="Xia L."/>
            <person name="Li J."/>
            <person name="Zhao F."/>
            <person name="Cao W."/>
        </authorList>
    </citation>
    <scope>NUCLEOTIDE SEQUENCE</scope>
    <source>
        <strain evidence="2">Rmic-2018</strain>
        <tissue evidence="2">Larvae</tissue>
    </source>
</reference>
<organism evidence="2 3">
    <name type="scientific">Rhipicephalus microplus</name>
    <name type="common">Cattle tick</name>
    <name type="synonym">Boophilus microplus</name>
    <dbReference type="NCBI Taxonomy" id="6941"/>
    <lineage>
        <taxon>Eukaryota</taxon>
        <taxon>Metazoa</taxon>
        <taxon>Ecdysozoa</taxon>
        <taxon>Arthropoda</taxon>
        <taxon>Chelicerata</taxon>
        <taxon>Arachnida</taxon>
        <taxon>Acari</taxon>
        <taxon>Parasitiformes</taxon>
        <taxon>Ixodida</taxon>
        <taxon>Ixodoidea</taxon>
        <taxon>Ixodidae</taxon>
        <taxon>Rhipicephalinae</taxon>
        <taxon>Rhipicephalus</taxon>
        <taxon>Boophilus</taxon>
    </lineage>
</organism>
<feature type="compositionally biased region" description="Basic and acidic residues" evidence="1">
    <location>
        <begin position="179"/>
        <end position="191"/>
    </location>
</feature>
<dbReference type="Proteomes" id="UP000821866">
    <property type="component" value="Unassembled WGS sequence"/>
</dbReference>
<protein>
    <submittedName>
        <fullName evidence="2">Uncharacterized protein</fullName>
    </submittedName>
</protein>
<feature type="region of interest" description="Disordered" evidence="1">
    <location>
        <begin position="128"/>
        <end position="197"/>
    </location>
</feature>